<sequence>MENFIRISAYGYREVGIKQYESSEIGVKVINFSDGCRSVVLDPQPGLHNFNQISYISVDFRIIDAHKDLVLLALIKEAIDALVRESNHSPAPVNVFLPYIPDARADRRFEQGGSHNLKVVASFINSMGFSKVTVLDPHSDVVEGLINNVSVLKQNHGVRWVMGQIRQALGSDFVLCAPDLGAAKKIEEVAKDLNVDYVQAIKIRDVQTGRIVKSELLPKEVSTKSVLIVDDICDGGATFVGIAEALRERGFEKIALYVSHGIFSKGLGVFEGHIDHIYTGNLVGSYVTSQEVSLYPFRRAK</sequence>
<evidence type="ECO:0000259" key="1">
    <source>
        <dbReference type="Pfam" id="PF00156"/>
    </source>
</evidence>
<evidence type="ECO:0000313" key="3">
    <source>
        <dbReference type="Proteomes" id="UP000031804"/>
    </source>
</evidence>
<dbReference type="Gene3D" id="3.40.50.2020">
    <property type="match status" value="2"/>
</dbReference>
<dbReference type="GO" id="GO:0000287">
    <property type="term" value="F:magnesium ion binding"/>
    <property type="evidence" value="ECO:0007669"/>
    <property type="project" value="InterPro"/>
</dbReference>
<keyword evidence="2" id="KW-0808">Transferase</keyword>
<name>A0A0B5H8R8_9CAUD</name>
<dbReference type="InterPro" id="IPR005946">
    <property type="entry name" value="Rib-P_diPkinase"/>
</dbReference>
<dbReference type="InterPro" id="IPR000836">
    <property type="entry name" value="PRTase_dom"/>
</dbReference>
<dbReference type="RefSeq" id="YP_009207495.1">
    <property type="nucleotide sequence ID" value="NC_028895.1"/>
</dbReference>
<accession>A0A0B5H8R8</accession>
<proteinExistence type="predicted"/>
<dbReference type="GO" id="GO:0002189">
    <property type="term" value="C:ribose phosphate diphosphokinase complex"/>
    <property type="evidence" value="ECO:0007669"/>
    <property type="project" value="TreeGrafter"/>
</dbReference>
<dbReference type="GO" id="GO:0016301">
    <property type="term" value="F:kinase activity"/>
    <property type="evidence" value="ECO:0007669"/>
    <property type="project" value="UniProtKB-KW"/>
</dbReference>
<dbReference type="InterPro" id="IPR029057">
    <property type="entry name" value="PRTase-like"/>
</dbReference>
<organism evidence="2 3">
    <name type="scientific">Vibrio phage phi 3</name>
    <dbReference type="NCBI Taxonomy" id="1589298"/>
    <lineage>
        <taxon>Viruses</taxon>
        <taxon>Duplodnaviria</taxon>
        <taxon>Heunggongvirae</taxon>
        <taxon>Uroviricota</taxon>
        <taxon>Caudoviricetes</taxon>
        <taxon>Demerecviridae</taxon>
        <taxon>Ermolyevavirinae</taxon>
        <taxon>Jesfedecavirus</taxon>
        <taxon>Jesfedecavirus phi3</taxon>
    </lineage>
</organism>
<dbReference type="GeneID" id="26634008"/>
<keyword evidence="3" id="KW-1185">Reference proteome</keyword>
<evidence type="ECO:0000313" key="2">
    <source>
        <dbReference type="EMBL" id="AJF40798.1"/>
    </source>
</evidence>
<protein>
    <submittedName>
        <fullName evidence="2">Ribose-phosphate pyrophosphokinase</fullName>
    </submittedName>
</protein>
<dbReference type="GO" id="GO:0006015">
    <property type="term" value="P:5-phosphoribose 1-diphosphate biosynthetic process"/>
    <property type="evidence" value="ECO:0007669"/>
    <property type="project" value="TreeGrafter"/>
</dbReference>
<dbReference type="EMBL" id="KP280063">
    <property type="protein sequence ID" value="AJF40798.1"/>
    <property type="molecule type" value="Genomic_DNA"/>
</dbReference>
<dbReference type="Pfam" id="PF00156">
    <property type="entry name" value="Pribosyltran"/>
    <property type="match status" value="1"/>
</dbReference>
<dbReference type="SUPFAM" id="SSF53271">
    <property type="entry name" value="PRTase-like"/>
    <property type="match status" value="1"/>
</dbReference>
<dbReference type="PANTHER" id="PTHR10210">
    <property type="entry name" value="RIBOSE-PHOSPHATE DIPHOSPHOKINASE FAMILY MEMBER"/>
    <property type="match status" value="1"/>
</dbReference>
<reference evidence="2 3" key="1">
    <citation type="submission" date="2014-12" db="EMBL/GenBank/DDBJ databases">
        <title>Complete genome sequences of three Vibrio cholerae specific bacteriophages.</title>
        <authorList>
            <person name="Bhandare S.G."/>
            <person name="Warry A."/>
            <person name="Emes R.D."/>
            <person name="Hooton S.P.T."/>
            <person name="Barrow P.A."/>
            <person name="Atterbury R.J."/>
        </authorList>
    </citation>
    <scope>NUCLEOTIDE SEQUENCE [LARGE SCALE GENOMIC DNA]</scope>
</reference>
<gene>
    <name evidence="2" type="ORF">SBVP3_0030</name>
</gene>
<dbReference type="GO" id="GO:0006164">
    <property type="term" value="P:purine nucleotide biosynthetic process"/>
    <property type="evidence" value="ECO:0007669"/>
    <property type="project" value="TreeGrafter"/>
</dbReference>
<dbReference type="Proteomes" id="UP000031804">
    <property type="component" value="Segment"/>
</dbReference>
<feature type="domain" description="Phosphoribosyltransferase" evidence="1">
    <location>
        <begin position="163"/>
        <end position="260"/>
    </location>
</feature>
<dbReference type="GO" id="GO:0004749">
    <property type="term" value="F:ribose phosphate diphosphokinase activity"/>
    <property type="evidence" value="ECO:0007669"/>
    <property type="project" value="TreeGrafter"/>
</dbReference>
<dbReference type="KEGG" id="vg:26634008"/>
<dbReference type="CDD" id="cd06223">
    <property type="entry name" value="PRTases_typeI"/>
    <property type="match status" value="1"/>
</dbReference>
<dbReference type="PANTHER" id="PTHR10210:SF41">
    <property type="entry name" value="RIBOSE-PHOSPHATE PYROPHOSPHOKINASE 1, CHLOROPLASTIC"/>
    <property type="match status" value="1"/>
</dbReference>
<dbReference type="NCBIfam" id="TIGR01251">
    <property type="entry name" value="ribP_PPkin"/>
    <property type="match status" value="1"/>
</dbReference>
<keyword evidence="2" id="KW-0418">Kinase</keyword>
<dbReference type="OrthoDB" id="6086at10239"/>